<proteinExistence type="predicted"/>
<dbReference type="PROSITE" id="PS50184">
    <property type="entry name" value="VWFC_2"/>
    <property type="match status" value="1"/>
</dbReference>
<dbReference type="GO" id="GO:0005886">
    <property type="term" value="C:plasma membrane"/>
    <property type="evidence" value="ECO:0007669"/>
    <property type="project" value="TreeGrafter"/>
</dbReference>
<accession>A0A9N7VZB2</accession>
<dbReference type="EMBL" id="CADEAL010004452">
    <property type="protein sequence ID" value="CAB1459918.1"/>
    <property type="molecule type" value="Genomic_DNA"/>
</dbReference>
<evidence type="ECO:0000313" key="4">
    <source>
        <dbReference type="Proteomes" id="UP001153269"/>
    </source>
</evidence>
<dbReference type="Proteomes" id="UP001153269">
    <property type="component" value="Unassembled WGS sequence"/>
</dbReference>
<protein>
    <recommendedName>
        <fullName evidence="2">VWFC domain-containing protein</fullName>
    </recommendedName>
</protein>
<evidence type="ECO:0000256" key="1">
    <source>
        <dbReference type="SAM" id="SignalP"/>
    </source>
</evidence>
<evidence type="ECO:0000313" key="3">
    <source>
        <dbReference type="EMBL" id="CAB1459918.1"/>
    </source>
</evidence>
<reference evidence="3" key="1">
    <citation type="submission" date="2020-03" db="EMBL/GenBank/DDBJ databases">
        <authorList>
            <person name="Weist P."/>
        </authorList>
    </citation>
    <scope>NUCLEOTIDE SEQUENCE</scope>
</reference>
<feature type="domain" description="VWFC" evidence="2">
    <location>
        <begin position="31"/>
        <end position="89"/>
    </location>
</feature>
<sequence>MFSFVDIRVALLLSAAVLLARGLSEEDVPSRGCTYNGKVYGDQDRWKPDPCQFCFCNSGMVLCSMPGCMYPSGCTNPIVPEGQCCPICPDDGIKRGGGSRTGILWLTGGAAKWSQSRDQSKREGCW</sequence>
<dbReference type="Pfam" id="PF23334">
    <property type="entry name" value="VWC2L_2nd"/>
    <property type="match status" value="1"/>
</dbReference>
<dbReference type="FunFam" id="2.10.70.10:FF:000013">
    <property type="entry name" value="Collagen, type I, alpha 1"/>
    <property type="match status" value="1"/>
</dbReference>
<dbReference type="PANTHER" id="PTHR46439">
    <property type="entry name" value="CYSTEINE-RICH MOTOR NEURON 1 PROTEIN"/>
    <property type="match status" value="1"/>
</dbReference>
<dbReference type="Gene3D" id="2.10.70.10">
    <property type="entry name" value="Complement Module, domain 1"/>
    <property type="match status" value="1"/>
</dbReference>
<comment type="caution">
    <text evidence="3">The sequence shown here is derived from an EMBL/GenBank/DDBJ whole genome shotgun (WGS) entry which is preliminary data.</text>
</comment>
<keyword evidence="1" id="KW-0732">Signal</keyword>
<organism evidence="3 4">
    <name type="scientific">Pleuronectes platessa</name>
    <name type="common">European plaice</name>
    <dbReference type="NCBI Taxonomy" id="8262"/>
    <lineage>
        <taxon>Eukaryota</taxon>
        <taxon>Metazoa</taxon>
        <taxon>Chordata</taxon>
        <taxon>Craniata</taxon>
        <taxon>Vertebrata</taxon>
        <taxon>Euteleostomi</taxon>
        <taxon>Actinopterygii</taxon>
        <taxon>Neopterygii</taxon>
        <taxon>Teleostei</taxon>
        <taxon>Neoteleostei</taxon>
        <taxon>Acanthomorphata</taxon>
        <taxon>Carangaria</taxon>
        <taxon>Pleuronectiformes</taxon>
        <taxon>Pleuronectoidei</taxon>
        <taxon>Pleuronectidae</taxon>
        <taxon>Pleuronectes</taxon>
    </lineage>
</organism>
<dbReference type="PROSITE" id="PS01208">
    <property type="entry name" value="VWFC_1"/>
    <property type="match status" value="1"/>
</dbReference>
<gene>
    <name evidence="3" type="ORF">PLEPLA_LOCUS47755</name>
</gene>
<keyword evidence="4" id="KW-1185">Reference proteome</keyword>
<dbReference type="InterPro" id="IPR052624">
    <property type="entry name" value="CRIM1"/>
</dbReference>
<feature type="chain" id="PRO_5040106242" description="VWFC domain-containing protein" evidence="1">
    <location>
        <begin position="23"/>
        <end position="126"/>
    </location>
</feature>
<dbReference type="SUPFAM" id="SSF57603">
    <property type="entry name" value="FnI-like domain"/>
    <property type="match status" value="1"/>
</dbReference>
<dbReference type="AlphaFoldDB" id="A0A9N7VZB2"/>
<dbReference type="SMART" id="SM00214">
    <property type="entry name" value="VWC"/>
    <property type="match status" value="1"/>
</dbReference>
<dbReference type="InterPro" id="IPR001007">
    <property type="entry name" value="VWF_dom"/>
</dbReference>
<dbReference type="PANTHER" id="PTHR46439:SF1">
    <property type="entry name" value="CYSTEINE-RICH MOTOR NEURON 1 PROTEIN"/>
    <property type="match status" value="1"/>
</dbReference>
<name>A0A9N7VZB2_PLEPL</name>
<feature type="signal peptide" evidence="1">
    <location>
        <begin position="1"/>
        <end position="22"/>
    </location>
</feature>
<evidence type="ECO:0000259" key="2">
    <source>
        <dbReference type="PROSITE" id="PS50184"/>
    </source>
</evidence>